<evidence type="ECO:0000313" key="1">
    <source>
        <dbReference type="EMBL" id="KAK6737637.1"/>
    </source>
</evidence>
<gene>
    <name evidence="1" type="primary">Necator_chrII.g7800</name>
    <name evidence="1" type="ORF">RB195_020006</name>
</gene>
<dbReference type="Proteomes" id="UP001303046">
    <property type="component" value="Unassembled WGS sequence"/>
</dbReference>
<protein>
    <submittedName>
        <fullName evidence="1">Uncharacterized protein</fullName>
    </submittedName>
</protein>
<name>A0ABR1CIP4_NECAM</name>
<keyword evidence="2" id="KW-1185">Reference proteome</keyword>
<dbReference type="EMBL" id="JAVFWL010000002">
    <property type="protein sequence ID" value="KAK6737637.1"/>
    <property type="molecule type" value="Genomic_DNA"/>
</dbReference>
<organism evidence="1 2">
    <name type="scientific">Necator americanus</name>
    <name type="common">Human hookworm</name>
    <dbReference type="NCBI Taxonomy" id="51031"/>
    <lineage>
        <taxon>Eukaryota</taxon>
        <taxon>Metazoa</taxon>
        <taxon>Ecdysozoa</taxon>
        <taxon>Nematoda</taxon>
        <taxon>Chromadorea</taxon>
        <taxon>Rhabditida</taxon>
        <taxon>Rhabditina</taxon>
        <taxon>Rhabditomorpha</taxon>
        <taxon>Strongyloidea</taxon>
        <taxon>Ancylostomatidae</taxon>
        <taxon>Bunostominae</taxon>
        <taxon>Necator</taxon>
    </lineage>
</organism>
<evidence type="ECO:0000313" key="2">
    <source>
        <dbReference type="Proteomes" id="UP001303046"/>
    </source>
</evidence>
<sequence>MRNTSISLCDRATPAMKSHARQQKNMWANEISRDIGTRILMCQISNWSQFIATIIPKKESSQEKCNHGL</sequence>
<comment type="caution">
    <text evidence="1">The sequence shown here is derived from an EMBL/GenBank/DDBJ whole genome shotgun (WGS) entry which is preliminary data.</text>
</comment>
<reference evidence="1 2" key="1">
    <citation type="submission" date="2023-08" db="EMBL/GenBank/DDBJ databases">
        <title>A Necator americanus chromosomal reference genome.</title>
        <authorList>
            <person name="Ilik V."/>
            <person name="Petrzelkova K.J."/>
            <person name="Pardy F."/>
            <person name="Fuh T."/>
            <person name="Niatou-Singa F.S."/>
            <person name="Gouil Q."/>
            <person name="Baker L."/>
            <person name="Ritchie M.E."/>
            <person name="Jex A.R."/>
            <person name="Gazzola D."/>
            <person name="Li H."/>
            <person name="Toshio Fujiwara R."/>
            <person name="Zhan B."/>
            <person name="Aroian R.V."/>
            <person name="Pafco B."/>
            <person name="Schwarz E.M."/>
        </authorList>
    </citation>
    <scope>NUCLEOTIDE SEQUENCE [LARGE SCALE GENOMIC DNA]</scope>
    <source>
        <strain evidence="1 2">Aroian</strain>
        <tissue evidence="1">Whole animal</tissue>
    </source>
</reference>
<accession>A0ABR1CIP4</accession>
<proteinExistence type="predicted"/>